<gene>
    <name evidence="2" type="ORF">QH73_0022655</name>
</gene>
<keyword evidence="3" id="KW-1185">Reference proteome</keyword>
<comment type="caution">
    <text evidence="2">The sequence shown here is derived from an EMBL/GenBank/DDBJ whole genome shotgun (WGS) entry which is preliminary data.</text>
</comment>
<name>A0A9X5E9G5_9CYAN</name>
<dbReference type="GO" id="GO:0005886">
    <property type="term" value="C:plasma membrane"/>
    <property type="evidence" value="ECO:0007669"/>
    <property type="project" value="InterPro"/>
</dbReference>
<dbReference type="GO" id="GO:0006417">
    <property type="term" value="P:regulation of translation"/>
    <property type="evidence" value="ECO:0007669"/>
    <property type="project" value="TreeGrafter"/>
</dbReference>
<dbReference type="GO" id="GO:0016989">
    <property type="term" value="F:sigma factor antagonist activity"/>
    <property type="evidence" value="ECO:0007669"/>
    <property type="project" value="TreeGrafter"/>
</dbReference>
<reference evidence="2 3" key="1">
    <citation type="journal article" date="2015" name="Genome Announc.">
        <title>Draft Genome Sequence of the Terrestrial Cyanobacterium Scytonema millei VB511283, Isolated from Eastern India.</title>
        <authorList>
            <person name="Sen D."/>
            <person name="Chandrababunaidu M.M."/>
            <person name="Singh D."/>
            <person name="Sanghi N."/>
            <person name="Ghorai A."/>
            <person name="Mishra G.P."/>
            <person name="Madduluri M."/>
            <person name="Adhikary S.P."/>
            <person name="Tripathy S."/>
        </authorList>
    </citation>
    <scope>NUCLEOTIDE SEQUENCE [LARGE SCALE GENOMIC DNA]</scope>
    <source>
        <strain evidence="2 3">VB511283</strain>
    </source>
</reference>
<dbReference type="PANTHER" id="PTHR37461:SF1">
    <property type="entry name" value="ANTI-SIGMA-K FACTOR RSKA"/>
    <property type="match status" value="1"/>
</dbReference>
<dbReference type="OrthoDB" id="421181at2"/>
<feature type="domain" description="Anti-sigma K factor RskA C-terminal" evidence="1">
    <location>
        <begin position="96"/>
        <end position="239"/>
    </location>
</feature>
<accession>A0A9X5E9G5</accession>
<evidence type="ECO:0000259" key="1">
    <source>
        <dbReference type="Pfam" id="PF10099"/>
    </source>
</evidence>
<protein>
    <submittedName>
        <fullName evidence="2">Anti-sigma factor</fullName>
    </submittedName>
</protein>
<proteinExistence type="predicted"/>
<organism evidence="2 3">
    <name type="scientific">Scytonema millei VB511283</name>
    <dbReference type="NCBI Taxonomy" id="1245923"/>
    <lineage>
        <taxon>Bacteria</taxon>
        <taxon>Bacillati</taxon>
        <taxon>Cyanobacteriota</taxon>
        <taxon>Cyanophyceae</taxon>
        <taxon>Nostocales</taxon>
        <taxon>Scytonemataceae</taxon>
        <taxon>Scytonema</taxon>
    </lineage>
</organism>
<dbReference type="RefSeq" id="WP_039714349.1">
    <property type="nucleotide sequence ID" value="NZ_JTJC03000008.1"/>
</dbReference>
<dbReference type="InterPro" id="IPR018764">
    <property type="entry name" value="RskA_C"/>
</dbReference>
<dbReference type="Pfam" id="PF10099">
    <property type="entry name" value="RskA_C"/>
    <property type="match status" value="1"/>
</dbReference>
<dbReference type="PANTHER" id="PTHR37461">
    <property type="entry name" value="ANTI-SIGMA-K FACTOR RSKA"/>
    <property type="match status" value="1"/>
</dbReference>
<dbReference type="AlphaFoldDB" id="A0A9X5E9G5"/>
<dbReference type="EMBL" id="JTJC03000008">
    <property type="protein sequence ID" value="NHC37401.1"/>
    <property type="molecule type" value="Genomic_DNA"/>
</dbReference>
<sequence>MNESSDRERIKALAAGFVADDLTPEEAEEFRQLLVNNPELVQEIDDLQEVLRQLLDGFTEVEAPPHLLPNILNQAEAAGSRMAAIERSGRSWRRIAGSLAALFVVALGFDNYRLRQELGQAHAVSTLLQNAETRLFTFQGVNSLDTASGSIIMNPEQQKVVMLVQNLPAPPPGQVYLLWAIVDNKKLPCGEVKPYAWGDSTSRLPFTPEMYRDFYHPQFSGLVVTLETDRNSARPTGPVVMQSSQI</sequence>
<evidence type="ECO:0000313" key="2">
    <source>
        <dbReference type="EMBL" id="NHC37401.1"/>
    </source>
</evidence>
<dbReference type="Proteomes" id="UP000031532">
    <property type="component" value="Unassembled WGS sequence"/>
</dbReference>
<evidence type="ECO:0000313" key="3">
    <source>
        <dbReference type="Proteomes" id="UP000031532"/>
    </source>
</evidence>
<dbReference type="InterPro" id="IPR051474">
    <property type="entry name" value="Anti-sigma-K/W_factor"/>
</dbReference>